<name>A0ABW5JBJ3_9BACT</name>
<protein>
    <submittedName>
        <fullName evidence="1">Uncharacterized protein</fullName>
    </submittedName>
</protein>
<dbReference type="EMBL" id="JBHULC010000027">
    <property type="protein sequence ID" value="MFD2522973.1"/>
    <property type="molecule type" value="Genomic_DNA"/>
</dbReference>
<sequence length="138" mass="15661">MNILLDGIIHSGTFNGLKTGTSIHEFKSLYPAALACSISETIFKIPPVQYSFSNDTLYFISLKCYYPSMKFFFENTQVKIFHSIHALKALLKSKNISFYENKTFIDIGQINLEVNACATFIYSVSETNEYELAQIDSL</sequence>
<dbReference type="Proteomes" id="UP001597510">
    <property type="component" value="Unassembled WGS sequence"/>
</dbReference>
<proteinExistence type="predicted"/>
<reference evidence="2" key="1">
    <citation type="journal article" date="2019" name="Int. J. Syst. Evol. Microbiol.">
        <title>The Global Catalogue of Microorganisms (GCM) 10K type strain sequencing project: providing services to taxonomists for standard genome sequencing and annotation.</title>
        <authorList>
            <consortium name="The Broad Institute Genomics Platform"/>
            <consortium name="The Broad Institute Genome Sequencing Center for Infectious Disease"/>
            <person name="Wu L."/>
            <person name="Ma J."/>
        </authorList>
    </citation>
    <scope>NUCLEOTIDE SEQUENCE [LARGE SCALE GENOMIC DNA]</scope>
    <source>
        <strain evidence="2">KCTC 52344</strain>
    </source>
</reference>
<gene>
    <name evidence="1" type="ORF">ACFSR2_18905</name>
</gene>
<dbReference type="RefSeq" id="WP_340240651.1">
    <property type="nucleotide sequence ID" value="NZ_JBBEWC010000023.1"/>
</dbReference>
<accession>A0ABW5JBJ3</accession>
<evidence type="ECO:0000313" key="1">
    <source>
        <dbReference type="EMBL" id="MFD2522973.1"/>
    </source>
</evidence>
<organism evidence="1 2">
    <name type="scientific">Emticicia soli</name>
    <dbReference type="NCBI Taxonomy" id="2027878"/>
    <lineage>
        <taxon>Bacteria</taxon>
        <taxon>Pseudomonadati</taxon>
        <taxon>Bacteroidota</taxon>
        <taxon>Cytophagia</taxon>
        <taxon>Cytophagales</taxon>
        <taxon>Leadbetterellaceae</taxon>
        <taxon>Emticicia</taxon>
    </lineage>
</organism>
<evidence type="ECO:0000313" key="2">
    <source>
        <dbReference type="Proteomes" id="UP001597510"/>
    </source>
</evidence>
<comment type="caution">
    <text evidence="1">The sequence shown here is derived from an EMBL/GenBank/DDBJ whole genome shotgun (WGS) entry which is preliminary data.</text>
</comment>
<keyword evidence="2" id="KW-1185">Reference proteome</keyword>